<gene>
    <name evidence="3" type="ORF">CPT_ProddE_010</name>
</gene>
<sequence length="296" mass="32562">MKWFKTFLPVVFLLLLPFITTGCSKVEAGYVGVKVYLLGGSKGVDSEVVGVGRYWVGWNEELYKFPTFQQTVVWDAADTKESPGDNSFTFQTKEGLSVNADVSLSYTINPEKVAQLFQRYRKGVDEITNVYLRNVVRDALVQAASTRGVESIYGEGKADIIDDVTKAVASRMADIGINIDYVAFVGDLRLPKNVISSINSKIEATQRAQQRENELREARAEADKKVAAAEGEAKSSIAKAEGEAKATIIRAEAQAKANKLLSESVTENLIRYRSAERWDGKMPQVSGSATPFVTLK</sequence>
<accession>A0AAE9BMG3</accession>
<feature type="coiled-coil region" evidence="1">
    <location>
        <begin position="201"/>
        <end position="232"/>
    </location>
</feature>
<proteinExistence type="predicted"/>
<dbReference type="SUPFAM" id="SSF117892">
    <property type="entry name" value="Band 7/SPFH domain"/>
    <property type="match status" value="1"/>
</dbReference>
<dbReference type="CDD" id="cd03401">
    <property type="entry name" value="SPFH_prohibitin"/>
    <property type="match status" value="1"/>
</dbReference>
<evidence type="ECO:0000313" key="3">
    <source>
        <dbReference type="EMBL" id="UAJ16890.1"/>
    </source>
</evidence>
<reference evidence="3" key="1">
    <citation type="submission" date="2021-07" db="EMBL/GenBank/DDBJ databases">
        <title>A sheep in wolf's clothing: the temperate origins of bacteriophage T7.</title>
        <authorList>
            <person name="Boeckman J.X."/>
            <person name="Korn A."/>
            <person name="Yao G."/>
            <person name="Ravindran A."/>
            <person name="Gonzalez C."/>
            <person name="Gill J."/>
        </authorList>
    </citation>
    <scope>NUCLEOTIDE SEQUENCE</scope>
</reference>
<dbReference type="Pfam" id="PF01145">
    <property type="entry name" value="Band_7"/>
    <property type="match status" value="1"/>
</dbReference>
<dbReference type="PANTHER" id="PTHR42911">
    <property type="entry name" value="MODULATOR OF FTSH PROTEASE HFLC"/>
    <property type="match status" value="1"/>
</dbReference>
<dbReference type="PANTHER" id="PTHR42911:SF1">
    <property type="entry name" value="MODULATOR OF FTSH PROTEASE HFLC"/>
    <property type="match status" value="1"/>
</dbReference>
<dbReference type="EMBL" id="MZ666938">
    <property type="protein sequence ID" value="UAJ16890.1"/>
    <property type="molecule type" value="Genomic_DNA"/>
</dbReference>
<dbReference type="GO" id="GO:0016020">
    <property type="term" value="C:membrane"/>
    <property type="evidence" value="ECO:0007669"/>
    <property type="project" value="InterPro"/>
</dbReference>
<name>A0AAE9BMG3_9CAUD</name>
<dbReference type="InterPro" id="IPR000163">
    <property type="entry name" value="Prohibitin"/>
</dbReference>
<dbReference type="InterPro" id="IPR001107">
    <property type="entry name" value="Band_7"/>
</dbReference>
<dbReference type="Gene3D" id="3.30.479.30">
    <property type="entry name" value="Band 7 domain"/>
    <property type="match status" value="1"/>
</dbReference>
<evidence type="ECO:0000313" key="4">
    <source>
        <dbReference type="Proteomes" id="UP000827424"/>
    </source>
</evidence>
<protein>
    <submittedName>
        <fullName evidence="3">Prohibitin family protein</fullName>
    </submittedName>
</protein>
<evidence type="ECO:0000259" key="2">
    <source>
        <dbReference type="Pfam" id="PF01145"/>
    </source>
</evidence>
<feature type="domain" description="Band 7" evidence="2">
    <location>
        <begin position="25"/>
        <end position="221"/>
    </location>
</feature>
<dbReference type="InterPro" id="IPR036013">
    <property type="entry name" value="Band_7/SPFH_dom_sf"/>
</dbReference>
<dbReference type="Proteomes" id="UP000827424">
    <property type="component" value="Segment"/>
</dbReference>
<keyword evidence="4" id="KW-1185">Reference proteome</keyword>
<keyword evidence="1" id="KW-0175">Coiled coil</keyword>
<organism evidence="3 4">
    <name type="scientific">Desulfovibrio phage ProddE</name>
    <dbReference type="NCBI Taxonomy" id="2866661"/>
    <lineage>
        <taxon>Viruses</taxon>
        <taxon>Duplodnaviria</taxon>
        <taxon>Heunggongvirae</taxon>
        <taxon>Uroviricota</taxon>
        <taxon>Caudoviricetes</taxon>
        <taxon>Autographivirales</taxon>
        <taxon>Autographivirales incertae sedis</taxon>
        <taxon>Proddevirus</taxon>
        <taxon>Proddevirus proddE</taxon>
    </lineage>
</organism>
<evidence type="ECO:0000256" key="1">
    <source>
        <dbReference type="SAM" id="Coils"/>
    </source>
</evidence>